<dbReference type="OrthoDB" id="3550442at2759"/>
<accession>A0A9N9Q3C6</accession>
<comment type="caution">
    <text evidence="1">The sequence shown here is derived from an EMBL/GenBank/DDBJ whole genome shotgun (WGS) entry which is preliminary data.</text>
</comment>
<name>A0A9N9Q3C6_9HELO</name>
<keyword evidence="2" id="KW-1185">Reference proteome</keyword>
<evidence type="ECO:0000313" key="1">
    <source>
        <dbReference type="EMBL" id="CAG8973649.1"/>
    </source>
</evidence>
<gene>
    <name evidence="1" type="ORF">HYALB_00002215</name>
</gene>
<organism evidence="1 2">
    <name type="scientific">Hymenoscyphus albidus</name>
    <dbReference type="NCBI Taxonomy" id="595503"/>
    <lineage>
        <taxon>Eukaryota</taxon>
        <taxon>Fungi</taxon>
        <taxon>Dikarya</taxon>
        <taxon>Ascomycota</taxon>
        <taxon>Pezizomycotina</taxon>
        <taxon>Leotiomycetes</taxon>
        <taxon>Helotiales</taxon>
        <taxon>Helotiaceae</taxon>
        <taxon>Hymenoscyphus</taxon>
    </lineage>
</organism>
<sequence length="577" mass="66271">MDSFSSHLRPHRLCIICRGELIERRDLVLAILSTSQSYFGHTKPFYIPPLGPAARFVTLQAHKSGPISRLICRTPNCHVCSQSDIDFLLCHYTCLLVLQKHVYQLDSIDPVLEIVFRTGSFFNPWPLARTDYDMSDGPEMPLGRSPPPKDEDLPWVHMINQLNRLLPELQKMVQAYCAESEFWRVWKAMAWPKDIHTIKQETRSVGELGVWKRGLTFGPKSTEKFLLISVDGMGIKEVEYTDTRPTDRRKSANVWYTFLETTTVQHIQATLKDGRIRLSLKPPDLVLWDTPVIPDLRHCHLFGASARFNRLRVIQLENLVGLTFFVGGGLLYAIHSHYDPENSALETFLRIPDWRRKRLVWLFLPVAEGIEYLWLRTRKGANGQMAEPSLLFQNLQGKILTTGLYHEDSAAYTCRNLSSRPTKLVYDQPYPGEPILTFGAMPSAVARHDVFVPKYNLGDKMEIYTSDAPLQSVCKVQLYLESDETCRGILLHYHDGKQRVLGQSRGDLICQKFSNPVGLHFQNCRNYVRVFISLQRGDMDKAGTGNYDTIDFASEKVQHVLWLFNSEYDEIVRVENH</sequence>
<proteinExistence type="predicted"/>
<protein>
    <submittedName>
        <fullName evidence="1">Uncharacterized protein</fullName>
    </submittedName>
</protein>
<evidence type="ECO:0000313" key="2">
    <source>
        <dbReference type="Proteomes" id="UP000701801"/>
    </source>
</evidence>
<dbReference type="EMBL" id="CAJVRM010000077">
    <property type="protein sequence ID" value="CAG8973649.1"/>
    <property type="molecule type" value="Genomic_DNA"/>
</dbReference>
<reference evidence="1" key="1">
    <citation type="submission" date="2021-07" db="EMBL/GenBank/DDBJ databases">
        <authorList>
            <person name="Durling M."/>
        </authorList>
    </citation>
    <scope>NUCLEOTIDE SEQUENCE</scope>
</reference>
<dbReference type="Proteomes" id="UP000701801">
    <property type="component" value="Unassembled WGS sequence"/>
</dbReference>
<dbReference type="AlphaFoldDB" id="A0A9N9Q3C6"/>